<evidence type="ECO:0000313" key="2">
    <source>
        <dbReference type="EMBL" id="CDR97586.1"/>
    </source>
</evidence>
<dbReference type="VEuPathDB" id="PiroplasmaDB:BBBOND_0400780"/>
<dbReference type="Proteomes" id="UP000033188">
    <property type="component" value="Chromosome 4"/>
</dbReference>
<dbReference type="EMBL" id="LK391710">
    <property type="protein sequence ID" value="CDR97586.1"/>
    <property type="molecule type" value="Genomic_DNA"/>
</dbReference>
<reference evidence="3" key="1">
    <citation type="journal article" date="2014" name="Nucleic Acids Res.">
        <title>The evolutionary dynamics of variant antigen genes in Babesia reveal a history of genomic innovation underlying host-parasite interaction.</title>
        <authorList>
            <person name="Jackson A.P."/>
            <person name="Otto T.D."/>
            <person name="Darby A."/>
            <person name="Ramaprasad A."/>
            <person name="Xia D."/>
            <person name="Echaide I.E."/>
            <person name="Farber M."/>
            <person name="Gahlot S."/>
            <person name="Gamble J."/>
            <person name="Gupta D."/>
            <person name="Gupta Y."/>
            <person name="Jackson L."/>
            <person name="Malandrin L."/>
            <person name="Malas T.B."/>
            <person name="Moussa E."/>
            <person name="Nair M."/>
            <person name="Reid A.J."/>
            <person name="Sanders M."/>
            <person name="Sharma J."/>
            <person name="Tracey A."/>
            <person name="Quail M.A."/>
            <person name="Weir W."/>
            <person name="Wastling J.M."/>
            <person name="Hall N."/>
            <person name="Willadsen P."/>
            <person name="Lingelbach K."/>
            <person name="Shiels B."/>
            <person name="Tait A."/>
            <person name="Berriman M."/>
            <person name="Allred D.R."/>
            <person name="Pain A."/>
        </authorList>
    </citation>
    <scope>NUCLEOTIDE SEQUENCE [LARGE SCALE GENOMIC DNA]</scope>
    <source>
        <strain evidence="3">Bond</strain>
    </source>
</reference>
<accession>A0A061DA39</accession>
<dbReference type="OrthoDB" id="2149224at2759"/>
<feature type="region of interest" description="Disordered" evidence="1">
    <location>
        <begin position="1"/>
        <end position="86"/>
    </location>
</feature>
<feature type="region of interest" description="Disordered" evidence="1">
    <location>
        <begin position="153"/>
        <end position="204"/>
    </location>
</feature>
<proteinExistence type="predicted"/>
<protein>
    <submittedName>
        <fullName evidence="2">Uncharacterized protein</fullName>
    </submittedName>
</protein>
<feature type="compositionally biased region" description="Basic residues" evidence="1">
    <location>
        <begin position="1"/>
        <end position="22"/>
    </location>
</feature>
<evidence type="ECO:0000313" key="3">
    <source>
        <dbReference type="Proteomes" id="UP000033188"/>
    </source>
</evidence>
<dbReference type="GeneID" id="24566127"/>
<sequence>MKSANSRHKERMRSANSRHKERMKSANSGHKERMRSANSRYKERMKAAHSRDILASEEAGRGGGKDDSRAAGSGAGKDDSEAGYKDKCRKTLRKVRKSIKKIFRLGSEYDRNSSSTSESCGCRNMEDVITHTADYAKYITKCLKHIEENADRLIHFGPPPKKHHSERDKNDNAREDVEQSSNDTFSAGSEDGTEDLPPEEDHNS</sequence>
<dbReference type="KEGG" id="bbig:BBBOND_0400780"/>
<evidence type="ECO:0000256" key="1">
    <source>
        <dbReference type="SAM" id="MobiDB-lite"/>
    </source>
</evidence>
<dbReference type="AlphaFoldDB" id="A0A061DA39"/>
<keyword evidence="3" id="KW-1185">Reference proteome</keyword>
<name>A0A061DA39_BABBI</name>
<gene>
    <name evidence="2" type="ORF">BBBOND_0400780</name>
</gene>
<feature type="compositionally biased region" description="Basic and acidic residues" evidence="1">
    <location>
        <begin position="76"/>
        <end position="86"/>
    </location>
</feature>
<organism evidence="2 3">
    <name type="scientific">Babesia bigemina</name>
    <dbReference type="NCBI Taxonomy" id="5866"/>
    <lineage>
        <taxon>Eukaryota</taxon>
        <taxon>Sar</taxon>
        <taxon>Alveolata</taxon>
        <taxon>Apicomplexa</taxon>
        <taxon>Aconoidasida</taxon>
        <taxon>Piroplasmida</taxon>
        <taxon>Babesiidae</taxon>
        <taxon>Babesia</taxon>
    </lineage>
</organism>
<dbReference type="RefSeq" id="XP_012769772.1">
    <property type="nucleotide sequence ID" value="XM_012914318.1"/>
</dbReference>
<dbReference type="STRING" id="5866.A0A061DA39"/>
<feature type="compositionally biased region" description="Basic and acidic residues" evidence="1">
    <location>
        <begin position="165"/>
        <end position="177"/>
    </location>
</feature>
<feature type="compositionally biased region" description="Basic and acidic residues" evidence="1">
    <location>
        <begin position="29"/>
        <end position="69"/>
    </location>
</feature>